<dbReference type="STRING" id="693979.Bache_1380"/>
<evidence type="ECO:0000259" key="7">
    <source>
        <dbReference type="Pfam" id="PF14322"/>
    </source>
</evidence>
<sequence length="540" mass="59862">MKSKILMGCVLASTLFTTSCSDYLTEDPKGQLTPQTFFTNQKELDMSVYALYAQVDATQAYTNMQIPQWQGDDLTTHPASNKDAYREFDRSHPGDSNKGLESCWKQHYNLIKACNYVLENAAKTPTAQEEINIATGQAKYWRAYSYFTLVRIFGPLPLVESTEIKYDTPLTSVEDVYAAIVKDLTDCISILPASYSATPRAAYGADIYITKQASQATLAAVYMAMAGYPLNKGTEYYKLAAAQAKAVIDANATYKFILEEDYSKVYAPSHNYSKETVVGISYNKLGGWGTEGSQLTACQLTQGAGWNDGLGEINFWKNMPEGARKDGTYSKKILLGNKADGNLVNWYDLDKDGNKCVAVYHPQFCIFLVGAANATYDYGADYADYDYTKPASGNMINGARHRIIRYSEVLLWYAEAQARGDGTPNAMAKECLKRVRDRAGYNAPMPSDADFADAVAMEHGWEIAGNWCALVTRRADQLRLNTLKNAFELRKANAAIVVGEQDGKPITAKEEIEITEGWNDNMIYAPYPASDSALNPNLKR</sequence>
<evidence type="ECO:0000313" key="9">
    <source>
        <dbReference type="Proteomes" id="UP000008630"/>
    </source>
</evidence>
<comment type="subcellular location">
    <subcellularLocation>
        <location evidence="1">Cell outer membrane</location>
    </subcellularLocation>
</comment>
<organism evidence="8 9">
    <name type="scientific">Bacteroides helcogenes (strain ATCC 35417 / DSM 20613 / JCM 6297 / CCUG 15421 / P 36-108)</name>
    <dbReference type="NCBI Taxonomy" id="693979"/>
    <lineage>
        <taxon>Bacteria</taxon>
        <taxon>Pseudomonadati</taxon>
        <taxon>Bacteroidota</taxon>
        <taxon>Bacteroidia</taxon>
        <taxon>Bacteroidales</taxon>
        <taxon>Bacteroidaceae</taxon>
        <taxon>Bacteroides</taxon>
    </lineage>
</organism>
<protein>
    <submittedName>
        <fullName evidence="8">RagB/SusD domain protein</fullName>
    </submittedName>
</protein>
<dbReference type="PATRIC" id="fig|693979.3.peg.1462"/>
<comment type="similarity">
    <text evidence="2">Belongs to the SusD family.</text>
</comment>
<feature type="domain" description="RagB/SusD" evidence="6">
    <location>
        <begin position="382"/>
        <end position="539"/>
    </location>
</feature>
<dbReference type="RefSeq" id="WP_013546979.1">
    <property type="nucleotide sequence ID" value="NC_014933.1"/>
</dbReference>
<dbReference type="SUPFAM" id="SSF48452">
    <property type="entry name" value="TPR-like"/>
    <property type="match status" value="1"/>
</dbReference>
<dbReference type="PROSITE" id="PS51257">
    <property type="entry name" value="PROKAR_LIPOPROTEIN"/>
    <property type="match status" value="1"/>
</dbReference>
<dbReference type="Gene3D" id="1.25.40.390">
    <property type="match status" value="1"/>
</dbReference>
<proteinExistence type="inferred from homology"/>
<evidence type="ECO:0000256" key="2">
    <source>
        <dbReference type="ARBA" id="ARBA00006275"/>
    </source>
</evidence>
<gene>
    <name evidence="8" type="ordered locus">Bache_1380</name>
</gene>
<dbReference type="eggNOG" id="COG0702">
    <property type="taxonomic scope" value="Bacteria"/>
</dbReference>
<reference key="1">
    <citation type="submission" date="2010-11" db="EMBL/GenBank/DDBJ databases">
        <title>The complete genome of Bacteroides helcogenes P 36-108.</title>
        <authorList>
            <consortium name="US DOE Joint Genome Institute (JGI-PGF)"/>
            <person name="Lucas S."/>
            <person name="Copeland A."/>
            <person name="Lapidus A."/>
            <person name="Bruce D."/>
            <person name="Goodwin L."/>
            <person name="Pitluck S."/>
            <person name="Kyrpides N."/>
            <person name="Mavromatis K."/>
            <person name="Ivanova N."/>
            <person name="Zeytun A."/>
            <person name="Brettin T."/>
            <person name="Detter J.C."/>
            <person name="Tapia R."/>
            <person name="Han C."/>
            <person name="Land M."/>
            <person name="Hauser L."/>
            <person name="Markowitz V."/>
            <person name="Cheng J.-F."/>
            <person name="Hugenholtz P."/>
            <person name="Woyke T."/>
            <person name="Wu D."/>
            <person name="Gronow S."/>
            <person name="Wellnitz S."/>
            <person name="Brambilla E."/>
            <person name="Klenk H.-P."/>
            <person name="Eisen J.A."/>
        </authorList>
    </citation>
    <scope>NUCLEOTIDE SEQUENCE</scope>
    <source>
        <strain>P 36-108</strain>
    </source>
</reference>
<accession>E6SUM1</accession>
<keyword evidence="9" id="KW-1185">Reference proteome</keyword>
<evidence type="ECO:0000313" key="8">
    <source>
        <dbReference type="EMBL" id="ADV43385.1"/>
    </source>
</evidence>
<dbReference type="HOGENOM" id="CLU_015553_1_3_10"/>
<dbReference type="Pfam" id="PF14322">
    <property type="entry name" value="SusD-like_3"/>
    <property type="match status" value="1"/>
</dbReference>
<evidence type="ECO:0000256" key="4">
    <source>
        <dbReference type="ARBA" id="ARBA00023136"/>
    </source>
</evidence>
<dbReference type="EMBL" id="CP002352">
    <property type="protein sequence ID" value="ADV43385.1"/>
    <property type="molecule type" value="Genomic_DNA"/>
</dbReference>
<dbReference type="KEGG" id="bhl:Bache_1380"/>
<feature type="domain" description="SusD-like N-terminal" evidence="7">
    <location>
        <begin position="22"/>
        <end position="222"/>
    </location>
</feature>
<keyword evidence="4" id="KW-0472">Membrane</keyword>
<evidence type="ECO:0000256" key="5">
    <source>
        <dbReference type="ARBA" id="ARBA00023237"/>
    </source>
</evidence>
<dbReference type="GO" id="GO:0009279">
    <property type="term" value="C:cell outer membrane"/>
    <property type="evidence" value="ECO:0007669"/>
    <property type="project" value="UniProtKB-SubCell"/>
</dbReference>
<evidence type="ECO:0000259" key="6">
    <source>
        <dbReference type="Pfam" id="PF07980"/>
    </source>
</evidence>
<keyword evidence="5" id="KW-0998">Cell outer membrane</keyword>
<dbReference type="Pfam" id="PF07980">
    <property type="entry name" value="SusD_RagB"/>
    <property type="match status" value="1"/>
</dbReference>
<dbReference type="AlphaFoldDB" id="E6SUM1"/>
<keyword evidence="3" id="KW-0732">Signal</keyword>
<evidence type="ECO:0000256" key="3">
    <source>
        <dbReference type="ARBA" id="ARBA00022729"/>
    </source>
</evidence>
<reference evidence="8 9" key="2">
    <citation type="journal article" date="2011" name="Stand. Genomic Sci.">
        <title>Complete genome sequence of Bacteroides helcogenes type strain (P 36-108).</title>
        <authorList>
            <person name="Pati A."/>
            <person name="Gronow S."/>
            <person name="Zeytun A."/>
            <person name="Lapidus A."/>
            <person name="Nolan M."/>
            <person name="Hammon N."/>
            <person name="Deshpande S."/>
            <person name="Cheng J.F."/>
            <person name="Tapia R."/>
            <person name="Han C."/>
            <person name="Goodwin L."/>
            <person name="Pitluck S."/>
            <person name="Liolios K."/>
            <person name="Pagani I."/>
            <person name="Ivanova N."/>
            <person name="Mavromatis K."/>
            <person name="Chen A."/>
            <person name="Palaniappan K."/>
            <person name="Land M."/>
            <person name="Hauser L."/>
            <person name="Chang Y.J."/>
            <person name="Jeffries C.D."/>
            <person name="Detter J.C."/>
            <person name="Brambilla E."/>
            <person name="Rohde M."/>
            <person name="Goker M."/>
            <person name="Woyke T."/>
            <person name="Bristow J."/>
            <person name="Eisen J.A."/>
            <person name="Markowitz V."/>
            <person name="Hugenholtz P."/>
            <person name="Kyrpides N.C."/>
            <person name="Klenk H.P."/>
            <person name="Lucas S."/>
        </authorList>
    </citation>
    <scope>NUCLEOTIDE SEQUENCE [LARGE SCALE GENOMIC DNA]</scope>
    <source>
        <strain evidence="9">ATCC 35417 / DSM 20613 / JCM 6297 / CCUG 15421 / P 36-108</strain>
    </source>
</reference>
<dbReference type="InterPro" id="IPR033985">
    <property type="entry name" value="SusD-like_N"/>
</dbReference>
<dbReference type="InterPro" id="IPR011990">
    <property type="entry name" value="TPR-like_helical_dom_sf"/>
</dbReference>
<dbReference type="Proteomes" id="UP000008630">
    <property type="component" value="Chromosome"/>
</dbReference>
<evidence type="ECO:0000256" key="1">
    <source>
        <dbReference type="ARBA" id="ARBA00004442"/>
    </source>
</evidence>
<name>E6SUM1_BACT6</name>
<dbReference type="OrthoDB" id="5694214at2"/>
<dbReference type="InterPro" id="IPR012944">
    <property type="entry name" value="SusD_RagB_dom"/>
</dbReference>